<keyword evidence="3" id="KW-0812">Transmembrane</keyword>
<keyword evidence="5" id="KW-1185">Reference proteome</keyword>
<feature type="compositionally biased region" description="Gly residues" evidence="2">
    <location>
        <begin position="323"/>
        <end position="336"/>
    </location>
</feature>
<proteinExistence type="predicted"/>
<organism evidence="4 5">
    <name type="scientific">Tribonema minus</name>
    <dbReference type="NCBI Taxonomy" id="303371"/>
    <lineage>
        <taxon>Eukaryota</taxon>
        <taxon>Sar</taxon>
        <taxon>Stramenopiles</taxon>
        <taxon>Ochrophyta</taxon>
        <taxon>PX clade</taxon>
        <taxon>Xanthophyceae</taxon>
        <taxon>Tribonematales</taxon>
        <taxon>Tribonemataceae</taxon>
        <taxon>Tribonema</taxon>
    </lineage>
</organism>
<evidence type="ECO:0000256" key="1">
    <source>
        <dbReference type="SAM" id="Coils"/>
    </source>
</evidence>
<feature type="region of interest" description="Disordered" evidence="2">
    <location>
        <begin position="152"/>
        <end position="176"/>
    </location>
</feature>
<gene>
    <name evidence="4" type="ORF">JKP88DRAFT_307050</name>
</gene>
<feature type="compositionally biased region" description="Pro residues" evidence="2">
    <location>
        <begin position="152"/>
        <end position="161"/>
    </location>
</feature>
<dbReference type="EMBL" id="JAFCMP010000088">
    <property type="protein sequence ID" value="KAG5187568.1"/>
    <property type="molecule type" value="Genomic_DNA"/>
</dbReference>
<keyword evidence="3" id="KW-0472">Membrane</keyword>
<reference evidence="4" key="1">
    <citation type="submission" date="2021-02" db="EMBL/GenBank/DDBJ databases">
        <title>First Annotated Genome of the Yellow-green Alga Tribonema minus.</title>
        <authorList>
            <person name="Mahan K.M."/>
        </authorList>
    </citation>
    <scope>NUCLEOTIDE SEQUENCE</scope>
    <source>
        <strain evidence="4">UTEX B ZZ1240</strain>
    </source>
</reference>
<accession>A0A836CJH6</accession>
<dbReference type="AlphaFoldDB" id="A0A836CJH6"/>
<evidence type="ECO:0000256" key="2">
    <source>
        <dbReference type="SAM" id="MobiDB-lite"/>
    </source>
</evidence>
<keyword evidence="1" id="KW-0175">Coiled coil</keyword>
<keyword evidence="3" id="KW-1133">Transmembrane helix</keyword>
<protein>
    <submittedName>
        <fullName evidence="4">Uncharacterized protein</fullName>
    </submittedName>
</protein>
<sequence length="353" mass="36838">MGVLRALRCVMVTDTTAVSANPMMRRWMAPLGVQDTTAVSANPMMKRWMAPLGVEDTTAVPLGVQDTTAVSANPMMKRWMAYSEVVGYESFGDSLLSMLDTLLLGNWTLFMDAAFVAIGWPAWWFFYLFKPVLLGFVVQAWMGARVPAAAAPSPPYAPPSPCSSASDDGYSSDDDDRATGLLSHAADCGAGGGGGGDSYAVGDSVGGAMVAAHARRRGSSAGGGGGSSDVVHLAPVPRTLSNFWGPQEAAARESMELQELHEHVDTLEIELAAAKEAAQRLRQQLAISLMRSAFSHRPVPAGLPRHQSTDSVTGSNGSFNSVGGIGGGGGGSGGGDPARRLLRRSTGNYGSTQ</sequence>
<evidence type="ECO:0000256" key="3">
    <source>
        <dbReference type="SAM" id="Phobius"/>
    </source>
</evidence>
<feature type="coiled-coil region" evidence="1">
    <location>
        <begin position="250"/>
        <end position="284"/>
    </location>
</feature>
<evidence type="ECO:0000313" key="4">
    <source>
        <dbReference type="EMBL" id="KAG5187568.1"/>
    </source>
</evidence>
<evidence type="ECO:0000313" key="5">
    <source>
        <dbReference type="Proteomes" id="UP000664859"/>
    </source>
</evidence>
<feature type="transmembrane region" description="Helical" evidence="3">
    <location>
        <begin position="107"/>
        <end position="129"/>
    </location>
</feature>
<dbReference type="Proteomes" id="UP000664859">
    <property type="component" value="Unassembled WGS sequence"/>
</dbReference>
<comment type="caution">
    <text evidence="4">The sequence shown here is derived from an EMBL/GenBank/DDBJ whole genome shotgun (WGS) entry which is preliminary data.</text>
</comment>
<name>A0A836CJH6_9STRA</name>
<feature type="region of interest" description="Disordered" evidence="2">
    <location>
        <begin position="299"/>
        <end position="353"/>
    </location>
</feature>